<feature type="domain" description="HTH araC/xylS-type" evidence="5">
    <location>
        <begin position="193"/>
        <end position="291"/>
    </location>
</feature>
<name>A0A4R6Z553_9GAMM</name>
<gene>
    <name evidence="6" type="ORF">DFR29_103225</name>
</gene>
<feature type="compositionally biased region" description="Basic and acidic residues" evidence="4">
    <location>
        <begin position="302"/>
        <end position="311"/>
    </location>
</feature>
<dbReference type="Pfam" id="PF12833">
    <property type="entry name" value="HTH_18"/>
    <property type="match status" value="1"/>
</dbReference>
<keyword evidence="3" id="KW-0804">Transcription</keyword>
<dbReference type="InterPro" id="IPR018062">
    <property type="entry name" value="HTH_AraC-typ_CS"/>
</dbReference>
<dbReference type="Gene3D" id="1.10.10.60">
    <property type="entry name" value="Homeodomain-like"/>
    <property type="match status" value="2"/>
</dbReference>
<sequence length="331" mass="36479">MRIIGETLRYGARLELGNSEALRQRCGDNLLVVVGGGRGATLASQSDGSGIWLPLRGRLRLACGESAFNLEPGQLFVAEPEQRMQAGGRGNALWIALIAQRSGWRRALLRAGGAIAPEPGLVPAWHAAAPGLRRLAMRLVRATVEHASEYAMQSAADDLLAAVLELQSEFGDMIERCPGRTLAQRQSVFLRMQRVRNHMATRCEQELDIPELARMASYSPWHFIRAFHSVYGETPHAYLVNRRLERARRLVRSSPLAISEVASASGFENRCAFSRLFKQRFGISAAALRREHGVGLRSGRMRRCDGDDLPRRAVSATRPANSGQLSAPTDF</sequence>
<feature type="region of interest" description="Disordered" evidence="4">
    <location>
        <begin position="298"/>
        <end position="331"/>
    </location>
</feature>
<dbReference type="AlphaFoldDB" id="A0A4R6Z553"/>
<evidence type="ECO:0000259" key="5">
    <source>
        <dbReference type="PROSITE" id="PS01124"/>
    </source>
</evidence>
<dbReference type="InterPro" id="IPR009057">
    <property type="entry name" value="Homeodomain-like_sf"/>
</dbReference>
<dbReference type="PANTHER" id="PTHR46796">
    <property type="entry name" value="HTH-TYPE TRANSCRIPTIONAL ACTIVATOR RHAS-RELATED"/>
    <property type="match status" value="1"/>
</dbReference>
<keyword evidence="1" id="KW-0805">Transcription regulation</keyword>
<evidence type="ECO:0000256" key="2">
    <source>
        <dbReference type="ARBA" id="ARBA00023125"/>
    </source>
</evidence>
<dbReference type="SMART" id="SM00342">
    <property type="entry name" value="HTH_ARAC"/>
    <property type="match status" value="1"/>
</dbReference>
<dbReference type="RefSeq" id="WP_133817821.1">
    <property type="nucleotide sequence ID" value="NZ_SNZH01000003.1"/>
</dbReference>
<evidence type="ECO:0000313" key="6">
    <source>
        <dbReference type="EMBL" id="TDR46689.1"/>
    </source>
</evidence>
<protein>
    <submittedName>
        <fullName evidence="6">AraC family transcriptional regulator</fullName>
    </submittedName>
</protein>
<dbReference type="PANTHER" id="PTHR46796:SF7">
    <property type="entry name" value="ARAC FAMILY TRANSCRIPTIONAL REGULATOR"/>
    <property type="match status" value="1"/>
</dbReference>
<evidence type="ECO:0000313" key="7">
    <source>
        <dbReference type="Proteomes" id="UP000295293"/>
    </source>
</evidence>
<evidence type="ECO:0000256" key="1">
    <source>
        <dbReference type="ARBA" id="ARBA00023015"/>
    </source>
</evidence>
<dbReference type="PROSITE" id="PS00041">
    <property type="entry name" value="HTH_ARAC_FAMILY_1"/>
    <property type="match status" value="1"/>
</dbReference>
<dbReference type="SUPFAM" id="SSF46689">
    <property type="entry name" value="Homeodomain-like"/>
    <property type="match status" value="2"/>
</dbReference>
<comment type="caution">
    <text evidence="6">The sequence shown here is derived from an EMBL/GenBank/DDBJ whole genome shotgun (WGS) entry which is preliminary data.</text>
</comment>
<dbReference type="GO" id="GO:0043565">
    <property type="term" value="F:sequence-specific DNA binding"/>
    <property type="evidence" value="ECO:0007669"/>
    <property type="project" value="InterPro"/>
</dbReference>
<reference evidence="6 7" key="1">
    <citation type="submission" date="2019-03" db="EMBL/GenBank/DDBJ databases">
        <title>Genomic Encyclopedia of Type Strains, Phase IV (KMG-IV): sequencing the most valuable type-strain genomes for metagenomic binning, comparative biology and taxonomic classification.</title>
        <authorList>
            <person name="Goeker M."/>
        </authorList>
    </citation>
    <scope>NUCLEOTIDE SEQUENCE [LARGE SCALE GENOMIC DNA]</scope>
    <source>
        <strain evidence="6 7">DSM 21667</strain>
    </source>
</reference>
<dbReference type="InterPro" id="IPR018060">
    <property type="entry name" value="HTH_AraC"/>
</dbReference>
<dbReference type="OrthoDB" id="6053579at2"/>
<evidence type="ECO:0000256" key="3">
    <source>
        <dbReference type="ARBA" id="ARBA00023163"/>
    </source>
</evidence>
<dbReference type="PROSITE" id="PS01124">
    <property type="entry name" value="HTH_ARAC_FAMILY_2"/>
    <property type="match status" value="1"/>
</dbReference>
<dbReference type="Proteomes" id="UP000295293">
    <property type="component" value="Unassembled WGS sequence"/>
</dbReference>
<accession>A0A4R6Z553</accession>
<proteinExistence type="predicted"/>
<dbReference type="InterPro" id="IPR050204">
    <property type="entry name" value="AraC_XylS_family_regulators"/>
</dbReference>
<keyword evidence="2" id="KW-0238">DNA-binding</keyword>
<keyword evidence="7" id="KW-1185">Reference proteome</keyword>
<organism evidence="6 7">
    <name type="scientific">Tahibacter aquaticus</name>
    <dbReference type="NCBI Taxonomy" id="520092"/>
    <lineage>
        <taxon>Bacteria</taxon>
        <taxon>Pseudomonadati</taxon>
        <taxon>Pseudomonadota</taxon>
        <taxon>Gammaproteobacteria</taxon>
        <taxon>Lysobacterales</taxon>
        <taxon>Rhodanobacteraceae</taxon>
        <taxon>Tahibacter</taxon>
    </lineage>
</organism>
<feature type="compositionally biased region" description="Polar residues" evidence="4">
    <location>
        <begin position="318"/>
        <end position="331"/>
    </location>
</feature>
<dbReference type="GO" id="GO:0003700">
    <property type="term" value="F:DNA-binding transcription factor activity"/>
    <property type="evidence" value="ECO:0007669"/>
    <property type="project" value="InterPro"/>
</dbReference>
<evidence type="ECO:0000256" key="4">
    <source>
        <dbReference type="SAM" id="MobiDB-lite"/>
    </source>
</evidence>
<dbReference type="EMBL" id="SNZH01000003">
    <property type="protein sequence ID" value="TDR46689.1"/>
    <property type="molecule type" value="Genomic_DNA"/>
</dbReference>